<protein>
    <submittedName>
        <fullName evidence="2">ASCH domain-containing protein</fullName>
    </submittedName>
</protein>
<reference evidence="2 3" key="1">
    <citation type="submission" date="2018-06" db="EMBL/GenBank/DDBJ databases">
        <title>Genome conservation of Clostridium tetani.</title>
        <authorList>
            <person name="Bruggemann H."/>
            <person name="Popoff M.R."/>
        </authorList>
    </citation>
    <scope>NUCLEOTIDE SEQUENCE [LARGE SCALE GENOMIC DNA]</scope>
    <source>
        <strain evidence="2 3">63.05</strain>
    </source>
</reference>
<dbReference type="RefSeq" id="WP_039260967.1">
    <property type="nucleotide sequence ID" value="NZ_AP026821.1"/>
</dbReference>
<dbReference type="Gene3D" id="2.30.130.30">
    <property type="entry name" value="Hypothetical protein"/>
    <property type="match status" value="1"/>
</dbReference>
<evidence type="ECO:0000313" key="3">
    <source>
        <dbReference type="Proteomes" id="UP000290273"/>
    </source>
</evidence>
<dbReference type="SMART" id="SM01022">
    <property type="entry name" value="ASCH"/>
    <property type="match status" value="1"/>
</dbReference>
<evidence type="ECO:0000313" key="2">
    <source>
        <dbReference type="EMBL" id="RXI53373.1"/>
    </source>
</evidence>
<gene>
    <name evidence="2" type="ORF">DP131_11330</name>
</gene>
<dbReference type="InterPro" id="IPR007374">
    <property type="entry name" value="ASCH_domain"/>
</dbReference>
<feature type="domain" description="ASCH" evidence="1">
    <location>
        <begin position="5"/>
        <end position="114"/>
    </location>
</feature>
<dbReference type="InterPro" id="IPR016645">
    <property type="entry name" value="UCP016134"/>
</dbReference>
<name>A0ABY0EQJ3_CLOTA</name>
<dbReference type="Pfam" id="PF04266">
    <property type="entry name" value="ASCH"/>
    <property type="match status" value="1"/>
</dbReference>
<dbReference type="EMBL" id="QMAU01000045">
    <property type="protein sequence ID" value="RXI53373.1"/>
    <property type="molecule type" value="Genomic_DNA"/>
</dbReference>
<sequence length="122" mass="14766">MIYKMKLKEEEFNNIKYSNKIMEVRLYDEKRRKINIGDKIIFYKIPCLEENIIVDIENIYKFSTFKELYDAFPKSFFGYNSLSINEIISKIYSIYTIEQEEKYGVIAIKFKVINKNNIKFLL</sequence>
<dbReference type="PIRSF" id="PIRSF016134">
    <property type="entry name" value="UCP016134"/>
    <property type="match status" value="1"/>
</dbReference>
<evidence type="ECO:0000259" key="1">
    <source>
        <dbReference type="SMART" id="SM01022"/>
    </source>
</evidence>
<organism evidence="2 3">
    <name type="scientific">Clostridium tetani</name>
    <dbReference type="NCBI Taxonomy" id="1513"/>
    <lineage>
        <taxon>Bacteria</taxon>
        <taxon>Bacillati</taxon>
        <taxon>Bacillota</taxon>
        <taxon>Clostridia</taxon>
        <taxon>Eubacteriales</taxon>
        <taxon>Clostridiaceae</taxon>
        <taxon>Clostridium</taxon>
    </lineage>
</organism>
<comment type="caution">
    <text evidence="2">The sequence shown here is derived from an EMBL/GenBank/DDBJ whole genome shotgun (WGS) entry which is preliminary data.</text>
</comment>
<accession>A0ABY0EQJ3</accession>
<dbReference type="SUPFAM" id="SSF88697">
    <property type="entry name" value="PUA domain-like"/>
    <property type="match status" value="1"/>
</dbReference>
<dbReference type="Proteomes" id="UP000290273">
    <property type="component" value="Unassembled WGS sequence"/>
</dbReference>
<dbReference type="InterPro" id="IPR015947">
    <property type="entry name" value="PUA-like_sf"/>
</dbReference>
<proteinExistence type="predicted"/>